<feature type="domain" description="4Fe-4S ferredoxin-type" evidence="5">
    <location>
        <begin position="271"/>
        <end position="300"/>
    </location>
</feature>
<dbReference type="AlphaFoldDB" id="A0A7X8YGE2"/>
<evidence type="ECO:0000259" key="5">
    <source>
        <dbReference type="PROSITE" id="PS51379"/>
    </source>
</evidence>
<dbReference type="GO" id="GO:0051539">
    <property type="term" value="F:4 iron, 4 sulfur cluster binding"/>
    <property type="evidence" value="ECO:0007669"/>
    <property type="project" value="UniProtKB-KW"/>
</dbReference>
<dbReference type="GO" id="GO:0046872">
    <property type="term" value="F:metal ion binding"/>
    <property type="evidence" value="ECO:0007669"/>
    <property type="project" value="UniProtKB-KW"/>
</dbReference>
<dbReference type="SUPFAM" id="SSF54862">
    <property type="entry name" value="4Fe-4S ferredoxins"/>
    <property type="match status" value="1"/>
</dbReference>
<accession>A0A7X8YGE2</accession>
<dbReference type="PROSITE" id="PS00198">
    <property type="entry name" value="4FE4S_FER_1"/>
    <property type="match status" value="2"/>
</dbReference>
<keyword evidence="4" id="KW-0411">Iron-sulfur</keyword>
<proteinExistence type="predicted"/>
<evidence type="ECO:0000256" key="4">
    <source>
        <dbReference type="ARBA" id="ARBA00023014"/>
    </source>
</evidence>
<dbReference type="InterPro" id="IPR017896">
    <property type="entry name" value="4Fe4S_Fe-S-bd"/>
</dbReference>
<feature type="domain" description="4Fe-4S ferredoxin-type" evidence="5">
    <location>
        <begin position="236"/>
        <end position="266"/>
    </location>
</feature>
<dbReference type="InterPro" id="IPR017900">
    <property type="entry name" value="4Fe4S_Fe_S_CS"/>
</dbReference>
<dbReference type="PANTHER" id="PTHR43687">
    <property type="entry name" value="ADENYLYLSULFATE REDUCTASE, BETA SUBUNIT"/>
    <property type="match status" value="1"/>
</dbReference>
<dbReference type="EMBL" id="JABAIK010000005">
    <property type="protein sequence ID" value="NLS12594.1"/>
    <property type="molecule type" value="Genomic_DNA"/>
</dbReference>
<dbReference type="Proteomes" id="UP000535589">
    <property type="component" value="Unassembled WGS sequence"/>
</dbReference>
<gene>
    <name evidence="6" type="ORF">HGP28_06715</name>
</gene>
<keyword evidence="2" id="KW-0479">Metal-binding</keyword>
<feature type="domain" description="4Fe-4S ferredoxin-type" evidence="5">
    <location>
        <begin position="535"/>
        <end position="564"/>
    </location>
</feature>
<evidence type="ECO:0000256" key="3">
    <source>
        <dbReference type="ARBA" id="ARBA00023004"/>
    </source>
</evidence>
<keyword evidence="1" id="KW-0004">4Fe-4S</keyword>
<evidence type="ECO:0000313" key="6">
    <source>
        <dbReference type="EMBL" id="NLS12594.1"/>
    </source>
</evidence>
<evidence type="ECO:0000256" key="2">
    <source>
        <dbReference type="ARBA" id="ARBA00022723"/>
    </source>
</evidence>
<dbReference type="Pfam" id="PF12838">
    <property type="entry name" value="Fer4_7"/>
    <property type="match status" value="2"/>
</dbReference>
<dbReference type="Gene3D" id="3.30.70.20">
    <property type="match status" value="2"/>
</dbReference>
<protein>
    <submittedName>
        <fullName evidence="6">4Fe-4S binding protein</fullName>
    </submittedName>
</protein>
<dbReference type="PROSITE" id="PS51379">
    <property type="entry name" value="4FE4S_FER_2"/>
    <property type="match status" value="4"/>
</dbReference>
<reference evidence="6 7" key="1">
    <citation type="submission" date="2020-04" db="EMBL/GenBank/DDBJ databases">
        <title>Vibrio sp. SM6, a novel species isolated from seawater.</title>
        <authorList>
            <person name="Wang X."/>
        </authorList>
    </citation>
    <scope>NUCLEOTIDE SEQUENCE [LARGE SCALE GENOMIC DNA]</scope>
    <source>
        <strain evidence="6 7">SM6</strain>
    </source>
</reference>
<evidence type="ECO:0000313" key="7">
    <source>
        <dbReference type="Proteomes" id="UP000535589"/>
    </source>
</evidence>
<dbReference type="PANTHER" id="PTHR43687:SF4">
    <property type="entry name" value="BLR5484 PROTEIN"/>
    <property type="match status" value="1"/>
</dbReference>
<evidence type="ECO:0000256" key="1">
    <source>
        <dbReference type="ARBA" id="ARBA00022485"/>
    </source>
</evidence>
<organism evidence="6 7">
    <name type="scientific">Vibrio agarilyticus</name>
    <dbReference type="NCBI Taxonomy" id="2726741"/>
    <lineage>
        <taxon>Bacteria</taxon>
        <taxon>Pseudomonadati</taxon>
        <taxon>Pseudomonadota</taxon>
        <taxon>Gammaproteobacteria</taxon>
        <taxon>Vibrionales</taxon>
        <taxon>Vibrionaceae</taxon>
        <taxon>Vibrio</taxon>
    </lineage>
</organism>
<keyword evidence="3" id="KW-0408">Iron</keyword>
<sequence length="646" mass="70294">MLKQQLEQCRSSNGRARFAALEMTVELANLIPPTVSYQSRGRTLLVGAASTIDSLLKHADIVAALERLPSVTLLSLESPPITQIISGKREHTESAIDSTSQARAPSNSVRFSAPKVELTGYLGAFSAYISTELAVSSADSNQPVNSTEQHKVDLAQLMFARTSGGEPDAFDIVVDLCMAPLMNAEVAAPGYYHLNQKRFNDPATQPDEINALMAILTELLDMVGSFDKPKYFRLDTDICAHSSRGVKGCERCLDACPAGAISSEGSEARGHRIVIDPYLCQGIGSCATRCPTEAILYALPDPKETQLFVERLLANYANAGGVHPKILFYSPSSEAAISNCVNQISASILPIMVEESASIGIDTWFAALVNGAEQLIFALDRDMPETSRRVFLQEIALARTLLKAAITNEHNNAPTSERLIVLDVSEDHDDNNWSSWLTERTAALSNDKPLLDSVIGELQGNKRARLFTALDTLYNHDHGQVTKESKVTSSKSSILPLESTAPYGRVNCVAADCTLCMSCVSVCPTRALHTDGQSPSLQFIEQDCVQCGLCVKACPESVLSLEPRINWNALERQAATVIKQETAAECLICHKPFAPQSIITRLQEKLKGHSHFSNEAALRRIAMCEDCRVIDMVKSLADDPTKQVNL</sequence>
<comment type="caution">
    <text evidence="6">The sequence shown here is derived from an EMBL/GenBank/DDBJ whole genome shotgun (WGS) entry which is preliminary data.</text>
</comment>
<dbReference type="InterPro" id="IPR050572">
    <property type="entry name" value="Fe-S_Ferredoxin"/>
</dbReference>
<dbReference type="RefSeq" id="WP_168835684.1">
    <property type="nucleotide sequence ID" value="NZ_JABAIK010000005.1"/>
</dbReference>
<feature type="domain" description="4Fe-4S ferredoxin-type" evidence="5">
    <location>
        <begin position="504"/>
        <end position="533"/>
    </location>
</feature>
<name>A0A7X8YGE2_9VIBR</name>
<keyword evidence="7" id="KW-1185">Reference proteome</keyword>